<dbReference type="EMBL" id="MU864428">
    <property type="protein sequence ID" value="KAK4186251.1"/>
    <property type="molecule type" value="Genomic_DNA"/>
</dbReference>
<evidence type="ECO:0000313" key="2">
    <source>
        <dbReference type="EMBL" id="KAK4186251.1"/>
    </source>
</evidence>
<accession>A0AAN6WQR1</accession>
<keyword evidence="1" id="KW-0812">Transmembrane</keyword>
<reference evidence="2" key="1">
    <citation type="journal article" date="2023" name="Mol. Phylogenet. Evol.">
        <title>Genome-scale phylogeny and comparative genomics of the fungal order Sordariales.</title>
        <authorList>
            <person name="Hensen N."/>
            <person name="Bonometti L."/>
            <person name="Westerberg I."/>
            <person name="Brannstrom I.O."/>
            <person name="Guillou S."/>
            <person name="Cros-Aarteil S."/>
            <person name="Calhoun S."/>
            <person name="Haridas S."/>
            <person name="Kuo A."/>
            <person name="Mondo S."/>
            <person name="Pangilinan J."/>
            <person name="Riley R."/>
            <person name="LaButti K."/>
            <person name="Andreopoulos B."/>
            <person name="Lipzen A."/>
            <person name="Chen C."/>
            <person name="Yan M."/>
            <person name="Daum C."/>
            <person name="Ng V."/>
            <person name="Clum A."/>
            <person name="Steindorff A."/>
            <person name="Ohm R.A."/>
            <person name="Martin F."/>
            <person name="Silar P."/>
            <person name="Natvig D.O."/>
            <person name="Lalanne C."/>
            <person name="Gautier V."/>
            <person name="Ament-Velasquez S.L."/>
            <person name="Kruys A."/>
            <person name="Hutchinson M.I."/>
            <person name="Powell A.J."/>
            <person name="Barry K."/>
            <person name="Miller A.N."/>
            <person name="Grigoriev I.V."/>
            <person name="Debuchy R."/>
            <person name="Gladieux P."/>
            <person name="Hiltunen Thoren M."/>
            <person name="Johannesson H."/>
        </authorList>
    </citation>
    <scope>NUCLEOTIDE SEQUENCE</scope>
    <source>
        <strain evidence="2">PSN309</strain>
    </source>
</reference>
<dbReference type="AlphaFoldDB" id="A0AAN6WQR1"/>
<evidence type="ECO:0000256" key="1">
    <source>
        <dbReference type="SAM" id="Phobius"/>
    </source>
</evidence>
<protein>
    <submittedName>
        <fullName evidence="2">Uncharacterized protein</fullName>
    </submittedName>
</protein>
<reference evidence="2" key="2">
    <citation type="submission" date="2023-05" db="EMBL/GenBank/DDBJ databases">
        <authorList>
            <consortium name="Lawrence Berkeley National Laboratory"/>
            <person name="Steindorff A."/>
            <person name="Hensen N."/>
            <person name="Bonometti L."/>
            <person name="Westerberg I."/>
            <person name="Brannstrom I.O."/>
            <person name="Guillou S."/>
            <person name="Cros-Aarteil S."/>
            <person name="Calhoun S."/>
            <person name="Haridas S."/>
            <person name="Kuo A."/>
            <person name="Mondo S."/>
            <person name="Pangilinan J."/>
            <person name="Riley R."/>
            <person name="Labutti K."/>
            <person name="Andreopoulos B."/>
            <person name="Lipzen A."/>
            <person name="Chen C."/>
            <person name="Yanf M."/>
            <person name="Daum C."/>
            <person name="Ng V."/>
            <person name="Clum A."/>
            <person name="Ohm R."/>
            <person name="Martin F."/>
            <person name="Silar P."/>
            <person name="Natvig D."/>
            <person name="Lalanne C."/>
            <person name="Gautier V."/>
            <person name="Ament-Velasquez S.L."/>
            <person name="Kruys A."/>
            <person name="Hutchinson M.I."/>
            <person name="Powell A.J."/>
            <person name="Barry K."/>
            <person name="Miller A.N."/>
            <person name="Grigoriev I.V."/>
            <person name="Debuchy R."/>
            <person name="Gladieux P."/>
            <person name="Thoren M.H."/>
            <person name="Johannesson H."/>
        </authorList>
    </citation>
    <scope>NUCLEOTIDE SEQUENCE</scope>
    <source>
        <strain evidence="2">PSN309</strain>
    </source>
</reference>
<keyword evidence="1" id="KW-0472">Membrane</keyword>
<name>A0AAN6WQR1_9PEZI</name>
<feature type="transmembrane region" description="Helical" evidence="1">
    <location>
        <begin position="6"/>
        <end position="26"/>
    </location>
</feature>
<keyword evidence="1" id="KW-1133">Transmembrane helix</keyword>
<proteinExistence type="predicted"/>
<sequence length="129" mass="14434">MIAGTLTGWMQSCWAVLVGLWLAGGLQFRIAIRNPRKLGCSPSREGLRKAPLALTLIKLISCLFAKHECLKLELVIAYKFLLDVMISYVISSDSMNTKERSKIAAAHLQYGCCPRELSWLPKNSLQVIR</sequence>
<evidence type="ECO:0000313" key="3">
    <source>
        <dbReference type="Proteomes" id="UP001302126"/>
    </source>
</evidence>
<organism evidence="2 3">
    <name type="scientific">Podospora australis</name>
    <dbReference type="NCBI Taxonomy" id="1536484"/>
    <lineage>
        <taxon>Eukaryota</taxon>
        <taxon>Fungi</taxon>
        <taxon>Dikarya</taxon>
        <taxon>Ascomycota</taxon>
        <taxon>Pezizomycotina</taxon>
        <taxon>Sordariomycetes</taxon>
        <taxon>Sordariomycetidae</taxon>
        <taxon>Sordariales</taxon>
        <taxon>Podosporaceae</taxon>
        <taxon>Podospora</taxon>
    </lineage>
</organism>
<keyword evidence="3" id="KW-1185">Reference proteome</keyword>
<gene>
    <name evidence="2" type="ORF">QBC35DRAFT_275142</name>
</gene>
<dbReference type="Proteomes" id="UP001302126">
    <property type="component" value="Unassembled WGS sequence"/>
</dbReference>
<comment type="caution">
    <text evidence="2">The sequence shown here is derived from an EMBL/GenBank/DDBJ whole genome shotgun (WGS) entry which is preliminary data.</text>
</comment>